<evidence type="ECO:0000313" key="4">
    <source>
        <dbReference type="Proteomes" id="UP000261284"/>
    </source>
</evidence>
<dbReference type="AlphaFoldDB" id="A0A3E1NDT8"/>
<dbReference type="OrthoDB" id="5485224at2"/>
<gene>
    <name evidence="3" type="ORF">DXN05_22745</name>
</gene>
<evidence type="ECO:0000256" key="1">
    <source>
        <dbReference type="SAM" id="MobiDB-lite"/>
    </source>
</evidence>
<feature type="region of interest" description="Disordered" evidence="1">
    <location>
        <begin position="298"/>
        <end position="397"/>
    </location>
</feature>
<dbReference type="Proteomes" id="UP000261284">
    <property type="component" value="Unassembled WGS sequence"/>
</dbReference>
<feature type="compositionally biased region" description="Low complexity" evidence="1">
    <location>
        <begin position="298"/>
        <end position="307"/>
    </location>
</feature>
<dbReference type="EMBL" id="QTJU01000013">
    <property type="protein sequence ID" value="RFM25938.1"/>
    <property type="molecule type" value="Genomic_DNA"/>
</dbReference>
<dbReference type="RefSeq" id="WP_116849603.1">
    <property type="nucleotide sequence ID" value="NZ_QTJU01000013.1"/>
</dbReference>
<dbReference type="InterPro" id="IPR046535">
    <property type="entry name" value="DUF6600"/>
</dbReference>
<accession>A0A3E1NDT8</accession>
<feature type="signal peptide" evidence="2">
    <location>
        <begin position="1"/>
        <end position="27"/>
    </location>
</feature>
<feature type="compositionally biased region" description="Low complexity" evidence="1">
    <location>
        <begin position="315"/>
        <end position="334"/>
    </location>
</feature>
<keyword evidence="2" id="KW-0732">Signal</keyword>
<evidence type="ECO:0000256" key="2">
    <source>
        <dbReference type="SAM" id="SignalP"/>
    </source>
</evidence>
<keyword evidence="4" id="KW-1185">Reference proteome</keyword>
<proteinExistence type="predicted"/>
<feature type="compositionally biased region" description="Low complexity" evidence="1">
    <location>
        <begin position="342"/>
        <end position="361"/>
    </location>
</feature>
<reference evidence="3 4" key="1">
    <citation type="submission" date="2018-08" db="EMBL/GenBank/DDBJ databases">
        <title>Chitinophagaceae sp. K23C18032701, a novel bacterium isolated from forest soil.</title>
        <authorList>
            <person name="Wang C."/>
        </authorList>
    </citation>
    <scope>NUCLEOTIDE SEQUENCE [LARGE SCALE GENOMIC DNA]</scope>
    <source>
        <strain evidence="3 4">K23C18032701</strain>
    </source>
</reference>
<comment type="caution">
    <text evidence="3">The sequence shown here is derived from an EMBL/GenBank/DDBJ whole genome shotgun (WGS) entry which is preliminary data.</text>
</comment>
<dbReference type="Pfam" id="PF20245">
    <property type="entry name" value="DUF6600"/>
    <property type="match status" value="1"/>
</dbReference>
<protein>
    <recommendedName>
        <fullName evidence="5">YXWGXW repeat-containing protein</fullName>
    </recommendedName>
</protein>
<feature type="chain" id="PRO_5017756480" description="YXWGXW repeat-containing protein" evidence="2">
    <location>
        <begin position="28"/>
        <end position="397"/>
    </location>
</feature>
<evidence type="ECO:0008006" key="5">
    <source>
        <dbReference type="Google" id="ProtNLM"/>
    </source>
</evidence>
<name>A0A3E1NDT8_9BACT</name>
<feature type="compositionally biased region" description="Low complexity" evidence="1">
    <location>
        <begin position="369"/>
        <end position="397"/>
    </location>
</feature>
<sequence length="397" mass="44968">MKKTYRILIIALLLAAAMPVKRTVAQASISIDFNTFYNELSPYGRWVDNPTYGRVWICNDQGFVPYNTNGHWVYTDEGWTWVSDYPWGWAPFHYGRWAYDNGWYWVPGYEWAPAWVSWRNSNDYYGWAPLSPGLSVSVGASFGAIPASHWVFVPTRYIASPVVHNYYVNNSRNVTIINNTTIINNVHTGGNNHVQYVAGPRREDVERVSHTTVRAVNINNAQAPGRTVINNNTVNIYRPTVNRTVNNNNVHVNNNTHVNNTHINNNQQHVNAAPATRPLNQQHMPANAPQANHVNNAANAQQQHTQPRPQPHVQPAPGAQPQQQAQHVQHNQPHMVTPPPQHRAQPVPQQHAQQPVQHAQPAPRPQQPPVQHAQQAPRPQPQPVQHAPRPAPQQQRR</sequence>
<evidence type="ECO:0000313" key="3">
    <source>
        <dbReference type="EMBL" id="RFM25938.1"/>
    </source>
</evidence>
<organism evidence="3 4">
    <name type="scientific">Deminuibacter soli</name>
    <dbReference type="NCBI Taxonomy" id="2291815"/>
    <lineage>
        <taxon>Bacteria</taxon>
        <taxon>Pseudomonadati</taxon>
        <taxon>Bacteroidota</taxon>
        <taxon>Chitinophagia</taxon>
        <taxon>Chitinophagales</taxon>
        <taxon>Chitinophagaceae</taxon>
        <taxon>Deminuibacter</taxon>
    </lineage>
</organism>